<dbReference type="PANTHER" id="PTHR10429:SF0">
    <property type="entry name" value="DNA-3-METHYLADENINE GLYCOSYLASE"/>
    <property type="match status" value="1"/>
</dbReference>
<dbReference type="OrthoDB" id="9794313at2"/>
<reference evidence="7" key="1">
    <citation type="journal article" date="2017" name="Appl. Environ. Microbiol.">
        <title>Genomic analysis of Calderihabitans maritimus KKC1, a thermophilic hydrogenogenic carboxydotrophic bacterium isolated from marine sediment.</title>
        <authorList>
            <person name="Omae K."/>
            <person name="Yoneda Y."/>
            <person name="Fukuyama Y."/>
            <person name="Yoshida T."/>
            <person name="Sako Y."/>
        </authorList>
    </citation>
    <scope>NUCLEOTIDE SEQUENCE [LARGE SCALE GENOMIC DNA]</scope>
    <source>
        <strain evidence="7">KKC1</strain>
    </source>
</reference>
<evidence type="ECO:0000256" key="4">
    <source>
        <dbReference type="ARBA" id="ARBA00023204"/>
    </source>
</evidence>
<dbReference type="GO" id="GO:0003905">
    <property type="term" value="F:alkylbase DNA N-glycosylase activity"/>
    <property type="evidence" value="ECO:0007669"/>
    <property type="project" value="InterPro"/>
</dbReference>
<dbReference type="SUPFAM" id="SSF50486">
    <property type="entry name" value="FMT C-terminal domain-like"/>
    <property type="match status" value="1"/>
</dbReference>
<dbReference type="NCBIfam" id="NF002003">
    <property type="entry name" value="PRK00802.1-3"/>
    <property type="match status" value="1"/>
</dbReference>
<keyword evidence="7" id="KW-1185">Reference proteome</keyword>
<sequence length="196" mass="21669">MRQGWLLLPASFYARDTTQVAKELLGTYMVYHSPQGTVGGKIVETEAYLGAEDPACHSARGKTRRNAVMFGEAGHAYIYQIYGIHYCFNVTTDRPEVAAAVLIRALEPVIGIELMKARRGQEEITKLCSGPAKLVQAMGIPPELNGTSVVEGPVKFYRDKNVQEQEIVTTTRIGISKAVDWPLRFYLAGNPHVSKK</sequence>
<dbReference type="Proteomes" id="UP000197032">
    <property type="component" value="Unassembled WGS sequence"/>
</dbReference>
<dbReference type="AlphaFoldDB" id="A0A1Z5HS52"/>
<dbReference type="GO" id="GO:0003677">
    <property type="term" value="F:DNA binding"/>
    <property type="evidence" value="ECO:0007669"/>
    <property type="project" value="InterPro"/>
</dbReference>
<dbReference type="PANTHER" id="PTHR10429">
    <property type="entry name" value="DNA-3-METHYLADENINE GLYCOSYLASE"/>
    <property type="match status" value="1"/>
</dbReference>
<protein>
    <recommendedName>
        <fullName evidence="5">Putative 3-methyladenine DNA glycosylase</fullName>
        <ecNumber evidence="5">3.2.2.-</ecNumber>
    </recommendedName>
</protein>
<dbReference type="RefSeq" id="WP_088553661.1">
    <property type="nucleotide sequence ID" value="NZ_BDGJ01000065.1"/>
</dbReference>
<keyword evidence="3 5" id="KW-0378">Hydrolase</keyword>
<proteinExistence type="inferred from homology"/>
<dbReference type="CDD" id="cd00540">
    <property type="entry name" value="AAG"/>
    <property type="match status" value="1"/>
</dbReference>
<evidence type="ECO:0000313" key="6">
    <source>
        <dbReference type="EMBL" id="GAW92268.1"/>
    </source>
</evidence>
<dbReference type="InterPro" id="IPR011034">
    <property type="entry name" value="Formyl_transferase-like_C_sf"/>
</dbReference>
<evidence type="ECO:0000256" key="1">
    <source>
        <dbReference type="ARBA" id="ARBA00009232"/>
    </source>
</evidence>
<keyword evidence="2 5" id="KW-0227">DNA damage</keyword>
<evidence type="ECO:0000313" key="7">
    <source>
        <dbReference type="Proteomes" id="UP000197032"/>
    </source>
</evidence>
<dbReference type="GO" id="GO:0006284">
    <property type="term" value="P:base-excision repair"/>
    <property type="evidence" value="ECO:0007669"/>
    <property type="project" value="InterPro"/>
</dbReference>
<dbReference type="InterPro" id="IPR036995">
    <property type="entry name" value="MPG_sf"/>
</dbReference>
<dbReference type="EC" id="3.2.2.-" evidence="5"/>
<dbReference type="InterPro" id="IPR003180">
    <property type="entry name" value="MPG"/>
</dbReference>
<keyword evidence="4 5" id="KW-0234">DNA repair</keyword>
<name>A0A1Z5HS52_9FIRM</name>
<dbReference type="NCBIfam" id="TIGR00567">
    <property type="entry name" value="3mg"/>
    <property type="match status" value="1"/>
</dbReference>
<dbReference type="Gene3D" id="3.10.300.10">
    <property type="entry name" value="Methylpurine-DNA glycosylase (MPG)"/>
    <property type="match status" value="1"/>
</dbReference>
<dbReference type="FunFam" id="3.10.300.10:FF:000001">
    <property type="entry name" value="Putative 3-methyladenine DNA glycosylase"/>
    <property type="match status" value="1"/>
</dbReference>
<comment type="caution">
    <text evidence="6">The sequence shown here is derived from an EMBL/GenBank/DDBJ whole genome shotgun (WGS) entry which is preliminary data.</text>
</comment>
<evidence type="ECO:0000256" key="2">
    <source>
        <dbReference type="ARBA" id="ARBA00022763"/>
    </source>
</evidence>
<gene>
    <name evidence="6" type="ORF">KKC1_14240</name>
</gene>
<dbReference type="Pfam" id="PF02245">
    <property type="entry name" value="Pur_DNA_glyco"/>
    <property type="match status" value="1"/>
</dbReference>
<dbReference type="HAMAP" id="MF_00527">
    <property type="entry name" value="3MGH"/>
    <property type="match status" value="1"/>
</dbReference>
<comment type="similarity">
    <text evidence="1 5">Belongs to the DNA glycosylase MPG family.</text>
</comment>
<organism evidence="6 7">
    <name type="scientific">Calderihabitans maritimus</name>
    <dbReference type="NCBI Taxonomy" id="1246530"/>
    <lineage>
        <taxon>Bacteria</taxon>
        <taxon>Bacillati</taxon>
        <taxon>Bacillota</taxon>
        <taxon>Clostridia</taxon>
        <taxon>Neomoorellales</taxon>
        <taxon>Calderihabitantaceae</taxon>
        <taxon>Calderihabitans</taxon>
    </lineage>
</organism>
<dbReference type="EMBL" id="BDGJ01000065">
    <property type="protein sequence ID" value="GAW92268.1"/>
    <property type="molecule type" value="Genomic_DNA"/>
</dbReference>
<accession>A0A1Z5HS52</accession>
<evidence type="ECO:0000256" key="3">
    <source>
        <dbReference type="ARBA" id="ARBA00022801"/>
    </source>
</evidence>
<evidence type="ECO:0000256" key="5">
    <source>
        <dbReference type="HAMAP-Rule" id="MF_00527"/>
    </source>
</evidence>